<protein>
    <submittedName>
        <fullName evidence="1">Uncharacterized protein</fullName>
    </submittedName>
</protein>
<sequence>MATYTYFINKPFFMEVFLSLVERQVRDGIKSGNGKSKMKDETLRYRDFIMKHKEACCEHAGYVPPKLTHAKQSADYESTRIPTAYINNIKAHFARKQLPRGDFLDENQRSLVASILAIYPESYTLLKSSIYYDVQAIPLNHMKAFCKLGQLLKPLPFDKKALKKQKVDKSLFFQEMMLTNGVSVTILKQNFESGRCQKTDAAVTSGESSTNTGRKIKRTKTINEDSFTNNYDKQFSIISIYKKSKKQEITTVKVFNKQFEARVYPIEKTGDIYYGKHLMFIKRLRDARPGIAKLDAYIYYLTLLLSTKHIARRLASQKEQLSEGVNAKQVQVKQGPHVIVPKLLVLPFRQMKFISNINYDRCDSRLAEDLRIFFEKDPVFVFGDWSAPNVKFQEPSRNKDILKYLEKSRFSIYMINEYKTSSCCSICPTGEMENFKKNANPRPLQREKFPNVLCHGLLRCKNKACLVNGKGRLFNRDTAAAINFRLILNSLREEDRRPPRFIRTSKVLFSGLGIIQNYVIKKSFI</sequence>
<dbReference type="EMBL" id="KV440975">
    <property type="protein sequence ID" value="OAD76988.1"/>
    <property type="molecule type" value="Genomic_DNA"/>
</dbReference>
<organism evidence="1 2">
    <name type="scientific">Phycomyces blakesleeanus (strain ATCC 8743b / DSM 1359 / FGSC 10004 / NBRC 33097 / NRRL 1555)</name>
    <dbReference type="NCBI Taxonomy" id="763407"/>
    <lineage>
        <taxon>Eukaryota</taxon>
        <taxon>Fungi</taxon>
        <taxon>Fungi incertae sedis</taxon>
        <taxon>Mucoromycota</taxon>
        <taxon>Mucoromycotina</taxon>
        <taxon>Mucoromycetes</taxon>
        <taxon>Mucorales</taxon>
        <taxon>Phycomycetaceae</taxon>
        <taxon>Phycomyces</taxon>
    </lineage>
</organism>
<name>A0A167P073_PHYB8</name>
<keyword evidence="2" id="KW-1185">Reference proteome</keyword>
<evidence type="ECO:0000313" key="2">
    <source>
        <dbReference type="Proteomes" id="UP000077315"/>
    </source>
</evidence>
<reference evidence="2" key="1">
    <citation type="submission" date="2015-06" db="EMBL/GenBank/DDBJ databases">
        <title>Expansion of signal transduction pathways in fungi by whole-genome duplication.</title>
        <authorList>
            <consortium name="DOE Joint Genome Institute"/>
            <person name="Corrochano L.M."/>
            <person name="Kuo A."/>
            <person name="Marcet-Houben M."/>
            <person name="Polaino S."/>
            <person name="Salamov A."/>
            <person name="Villalobos J.M."/>
            <person name="Alvarez M.I."/>
            <person name="Avalos J."/>
            <person name="Benito E.P."/>
            <person name="Benoit I."/>
            <person name="Burger G."/>
            <person name="Camino L.P."/>
            <person name="Canovas D."/>
            <person name="Cerda-Olmedo E."/>
            <person name="Cheng J.-F."/>
            <person name="Dominguez A."/>
            <person name="Elias M."/>
            <person name="Eslava A.P."/>
            <person name="Glaser F."/>
            <person name="Grimwood J."/>
            <person name="Gutierrez G."/>
            <person name="Heitman J."/>
            <person name="Henrissat B."/>
            <person name="Iturriaga E.A."/>
            <person name="Lang B.F."/>
            <person name="Lavin J.L."/>
            <person name="Lee S."/>
            <person name="Li W."/>
            <person name="Lindquist E."/>
            <person name="Lopez-Garcia S."/>
            <person name="Luque E.M."/>
            <person name="Marcos A.T."/>
            <person name="Martin J."/>
            <person name="McCluskey K."/>
            <person name="Medina H.R."/>
            <person name="Miralles-Duran A."/>
            <person name="Miyazaki A."/>
            <person name="Munoz-Torres E."/>
            <person name="Oguiza J.A."/>
            <person name="Ohm R."/>
            <person name="Olmedo M."/>
            <person name="Orejas M."/>
            <person name="Ortiz-Castellanos L."/>
            <person name="Pisabarro A.G."/>
            <person name="Rodriguez-Romero J."/>
            <person name="Ruiz-Herrera J."/>
            <person name="Ruiz-Vazquez R."/>
            <person name="Sanz C."/>
            <person name="Schackwitz W."/>
            <person name="Schmutz J."/>
            <person name="Shahriari M."/>
            <person name="Shelest E."/>
            <person name="Silva-Franco F."/>
            <person name="Soanes D."/>
            <person name="Syed K."/>
            <person name="Tagua V.G."/>
            <person name="Talbot N.J."/>
            <person name="Thon M."/>
            <person name="De vries R.P."/>
            <person name="Wiebenga A."/>
            <person name="Yadav J.S."/>
            <person name="Braun E.L."/>
            <person name="Baker S."/>
            <person name="Garre V."/>
            <person name="Horwitz B."/>
            <person name="Torres-Martinez S."/>
            <person name="Idnurm A."/>
            <person name="Herrera-Estrella A."/>
            <person name="Gabaldon T."/>
            <person name="Grigoriev I.V."/>
        </authorList>
    </citation>
    <scope>NUCLEOTIDE SEQUENCE [LARGE SCALE GENOMIC DNA]</scope>
    <source>
        <strain evidence="2">NRRL 1555(-)</strain>
    </source>
</reference>
<evidence type="ECO:0000313" key="1">
    <source>
        <dbReference type="EMBL" id="OAD76988.1"/>
    </source>
</evidence>
<dbReference type="RefSeq" id="XP_018295028.1">
    <property type="nucleotide sequence ID" value="XM_018435247.1"/>
</dbReference>
<dbReference type="Proteomes" id="UP000077315">
    <property type="component" value="Unassembled WGS sequence"/>
</dbReference>
<dbReference type="AlphaFoldDB" id="A0A167P073"/>
<dbReference type="VEuPathDB" id="FungiDB:PHYBLDRAFT_165485"/>
<dbReference type="OrthoDB" id="2210431at2759"/>
<proteinExistence type="predicted"/>
<dbReference type="GeneID" id="28996153"/>
<gene>
    <name evidence="1" type="ORF">PHYBLDRAFT_165485</name>
</gene>
<accession>A0A167P073</accession>
<dbReference type="InParanoid" id="A0A167P073"/>